<gene>
    <name evidence="12" type="ORF">FHR21_000802</name>
</gene>
<keyword evidence="5 9" id="KW-0798">TonB box</keyword>
<evidence type="ECO:0000256" key="7">
    <source>
        <dbReference type="ARBA" id="ARBA00023237"/>
    </source>
</evidence>
<accession>A0A7W9EPE6</accession>
<dbReference type="SUPFAM" id="SSF56935">
    <property type="entry name" value="Porins"/>
    <property type="match status" value="1"/>
</dbReference>
<dbReference type="InterPro" id="IPR039426">
    <property type="entry name" value="TonB-dep_rcpt-like"/>
</dbReference>
<keyword evidence="7 8" id="KW-0998">Cell outer membrane</keyword>
<dbReference type="AlphaFoldDB" id="A0A7W9EPE6"/>
<keyword evidence="4 8" id="KW-0812">Transmembrane</keyword>
<dbReference type="GO" id="GO:0009279">
    <property type="term" value="C:cell outer membrane"/>
    <property type="evidence" value="ECO:0007669"/>
    <property type="project" value="UniProtKB-SubCell"/>
</dbReference>
<proteinExistence type="inferred from homology"/>
<keyword evidence="2 8" id="KW-0813">Transport</keyword>
<evidence type="ECO:0000313" key="12">
    <source>
        <dbReference type="EMBL" id="MBB5705477.1"/>
    </source>
</evidence>
<reference evidence="12 13" key="1">
    <citation type="submission" date="2020-08" db="EMBL/GenBank/DDBJ databases">
        <title>Genomic Encyclopedia of Type Strains, Phase IV (KMG-IV): sequencing the most valuable type-strain genomes for metagenomic binning, comparative biology and taxonomic classification.</title>
        <authorList>
            <person name="Goeker M."/>
        </authorList>
    </citation>
    <scope>NUCLEOTIDE SEQUENCE [LARGE SCALE GENOMIC DNA]</scope>
    <source>
        <strain evidence="12 13">DSM 27163</strain>
    </source>
</reference>
<evidence type="ECO:0000259" key="11">
    <source>
        <dbReference type="Pfam" id="PF07715"/>
    </source>
</evidence>
<dbReference type="RefSeq" id="WP_184095477.1">
    <property type="nucleotide sequence ID" value="NZ_JACIJH010000001.1"/>
</dbReference>
<evidence type="ECO:0000313" key="13">
    <source>
        <dbReference type="Proteomes" id="UP000537161"/>
    </source>
</evidence>
<dbReference type="InterPro" id="IPR012910">
    <property type="entry name" value="Plug_dom"/>
</dbReference>
<dbReference type="InterPro" id="IPR000531">
    <property type="entry name" value="Beta-barrel_TonB"/>
</dbReference>
<comment type="caution">
    <text evidence="12">The sequence shown here is derived from an EMBL/GenBank/DDBJ whole genome shotgun (WGS) entry which is preliminary data.</text>
</comment>
<evidence type="ECO:0000256" key="3">
    <source>
        <dbReference type="ARBA" id="ARBA00022452"/>
    </source>
</evidence>
<organism evidence="12 13">
    <name type="scientific">Sphingopyxis panaciterrulae</name>
    <dbReference type="NCBI Taxonomy" id="462372"/>
    <lineage>
        <taxon>Bacteria</taxon>
        <taxon>Pseudomonadati</taxon>
        <taxon>Pseudomonadota</taxon>
        <taxon>Alphaproteobacteria</taxon>
        <taxon>Sphingomonadales</taxon>
        <taxon>Sphingomonadaceae</taxon>
        <taxon>Sphingopyxis</taxon>
    </lineage>
</organism>
<evidence type="ECO:0000256" key="1">
    <source>
        <dbReference type="ARBA" id="ARBA00004571"/>
    </source>
</evidence>
<evidence type="ECO:0000259" key="10">
    <source>
        <dbReference type="Pfam" id="PF00593"/>
    </source>
</evidence>
<dbReference type="Gene3D" id="2.170.130.10">
    <property type="entry name" value="TonB-dependent receptor, plug domain"/>
    <property type="match status" value="1"/>
</dbReference>
<comment type="similarity">
    <text evidence="8 9">Belongs to the TonB-dependent receptor family.</text>
</comment>
<evidence type="ECO:0000256" key="2">
    <source>
        <dbReference type="ARBA" id="ARBA00022448"/>
    </source>
</evidence>
<dbReference type="Pfam" id="PF07715">
    <property type="entry name" value="Plug"/>
    <property type="match status" value="1"/>
</dbReference>
<name>A0A7W9EPE6_9SPHN</name>
<sequence>MNCLGYVFAYAIDRCITQSLHRRGRWAGWLRSGTATLVIGAALAPLAAQAQIAPSATTDPAAPEAKAAEDDTAASSQIVVTASRLDRRDVPTPVLNIDAAQLAEASRPNFIAALNDLPQFKASWSPQVTGSSFSAGSYSVDLRGLGTARSLVLVNGRRLVSGFTNGLQGPDLAIIPAILVDRVDVVTGSASATWGSGAVAGVVNVILNDRLEGFRVGARAGISDRGDVSERQLEAAAGFSFAGGRGHFIVGGEYVDNDGATPRSSRANVGRWATVSNPNYTTTNGQQPFIFAPNVGFANASLGGLILSGVNAGRTFNPDGTTRPFNFGRVVATTSIGGEGPSNDDYASLVAPSTRYSALARMSYELSDAVTWSADVLYSRTFSDFAFLPDPSRGNIVIQRDNAFLPQVIRDQMVAAGETSFTFGRVNADFARQQNDYRRRSIQATMALDGKLGDSLRWNAFYSHAQFNEANDLRNLRRTANFALAVDSVRDPVTNAPICRVALTVANSGCVPINLFGEGAPSQQARDYVLGTGQLRQRATLDNGGLSLRGEPFETWAGPVSFALGIEGRRETVRQTAGELDRAKAFSFNNFPELRGANTTKEAFGEVLIPLLSDVPGFQSLKFNGAARFTDDRTGSIWSWKLGLINQVTTGVELRATYSRDIRSPNLLELYSGQVLTLLNIIDPQRNNDTYQIRSFAGGNPNLVPETSKTTTAGITLSPRFIPNLTISVDYFNINIANSIGTISQQQIINLCQQGNQSLCGSIVRDSTTGLITQISASQLNFTRLITRGLDVALSYRVPLGGTSSLALRSNLTSTWKYETDNGLTVVDYLGSQGSIASLGVPKLVVNTALSYEDDTAQFTIRNRFLSAGVNNVTVAIENNRIPAYAYFDLGARVTVHAGERSQFQLFANVNNLLDKDPPISSAFTPYYDVVGRYFIAGASVRF</sequence>
<dbReference type="PANTHER" id="PTHR47234">
    <property type="match status" value="1"/>
</dbReference>
<dbReference type="InterPro" id="IPR037066">
    <property type="entry name" value="Plug_dom_sf"/>
</dbReference>
<dbReference type="PANTHER" id="PTHR47234:SF3">
    <property type="entry name" value="SECRETIN_TONB SHORT N-TERMINAL DOMAIN-CONTAINING PROTEIN"/>
    <property type="match status" value="1"/>
</dbReference>
<dbReference type="EMBL" id="JACIJH010000001">
    <property type="protein sequence ID" value="MBB5705477.1"/>
    <property type="molecule type" value="Genomic_DNA"/>
</dbReference>
<evidence type="ECO:0000256" key="9">
    <source>
        <dbReference type="RuleBase" id="RU003357"/>
    </source>
</evidence>
<evidence type="ECO:0000256" key="5">
    <source>
        <dbReference type="ARBA" id="ARBA00023077"/>
    </source>
</evidence>
<dbReference type="Proteomes" id="UP000537161">
    <property type="component" value="Unassembled WGS sequence"/>
</dbReference>
<dbReference type="InterPro" id="IPR036942">
    <property type="entry name" value="Beta-barrel_TonB_sf"/>
</dbReference>
<feature type="domain" description="TonB-dependent receptor plug" evidence="11">
    <location>
        <begin position="87"/>
        <end position="202"/>
    </location>
</feature>
<dbReference type="Pfam" id="PF00593">
    <property type="entry name" value="TonB_dep_Rec_b-barrel"/>
    <property type="match status" value="1"/>
</dbReference>
<evidence type="ECO:0000256" key="6">
    <source>
        <dbReference type="ARBA" id="ARBA00023136"/>
    </source>
</evidence>
<dbReference type="PROSITE" id="PS52016">
    <property type="entry name" value="TONB_DEPENDENT_REC_3"/>
    <property type="match status" value="1"/>
</dbReference>
<keyword evidence="6 8" id="KW-0472">Membrane</keyword>
<protein>
    <submittedName>
        <fullName evidence="12">Outer membrane receptor protein involved in Fe transport</fullName>
    </submittedName>
</protein>
<keyword evidence="12" id="KW-0675">Receptor</keyword>
<feature type="domain" description="TonB-dependent receptor-like beta-barrel" evidence="10">
    <location>
        <begin position="430"/>
        <end position="913"/>
    </location>
</feature>
<dbReference type="Gene3D" id="2.40.170.20">
    <property type="entry name" value="TonB-dependent receptor, beta-barrel domain"/>
    <property type="match status" value="1"/>
</dbReference>
<keyword evidence="13" id="KW-1185">Reference proteome</keyword>
<evidence type="ECO:0000256" key="8">
    <source>
        <dbReference type="PROSITE-ProRule" id="PRU01360"/>
    </source>
</evidence>
<evidence type="ECO:0000256" key="4">
    <source>
        <dbReference type="ARBA" id="ARBA00022692"/>
    </source>
</evidence>
<comment type="subcellular location">
    <subcellularLocation>
        <location evidence="1 8">Cell outer membrane</location>
        <topology evidence="1 8">Multi-pass membrane protein</topology>
    </subcellularLocation>
</comment>
<keyword evidence="3 8" id="KW-1134">Transmembrane beta strand</keyword>